<dbReference type="OrthoDB" id="886726at2"/>
<name>A0A556M9N2_9SPHI</name>
<gene>
    <name evidence="1" type="ORF">FO440_22100</name>
</gene>
<comment type="caution">
    <text evidence="1">The sequence shown here is derived from an EMBL/GenBank/DDBJ whole genome shotgun (WGS) entry which is preliminary data.</text>
</comment>
<proteinExistence type="predicted"/>
<dbReference type="Proteomes" id="UP000318733">
    <property type="component" value="Unassembled WGS sequence"/>
</dbReference>
<dbReference type="EMBL" id="VLPK01000006">
    <property type="protein sequence ID" value="TSJ36525.1"/>
    <property type="molecule type" value="Genomic_DNA"/>
</dbReference>
<sequence>MSLKEIISNCKKATFLIEKKQIGGITMREEMALQLHLACCSLCRVYEQQSIMINDLIHKFQFIKVTQLDDDLKKEMQKQIAASLEKIN</sequence>
<dbReference type="AlphaFoldDB" id="A0A556M9N2"/>
<organism evidence="1 2">
    <name type="scientific">Mucilaginibacter corticis</name>
    <dbReference type="NCBI Taxonomy" id="2597670"/>
    <lineage>
        <taxon>Bacteria</taxon>
        <taxon>Pseudomonadati</taxon>
        <taxon>Bacteroidota</taxon>
        <taxon>Sphingobacteriia</taxon>
        <taxon>Sphingobacteriales</taxon>
        <taxon>Sphingobacteriaceae</taxon>
        <taxon>Mucilaginibacter</taxon>
    </lineage>
</organism>
<evidence type="ECO:0008006" key="3">
    <source>
        <dbReference type="Google" id="ProtNLM"/>
    </source>
</evidence>
<protein>
    <recommendedName>
        <fullName evidence="3">Zf-HC2 domain-containing protein</fullName>
    </recommendedName>
</protein>
<accession>A0A556M9N2</accession>
<evidence type="ECO:0000313" key="2">
    <source>
        <dbReference type="Proteomes" id="UP000318733"/>
    </source>
</evidence>
<keyword evidence="2" id="KW-1185">Reference proteome</keyword>
<reference evidence="1 2" key="1">
    <citation type="submission" date="2019-07" db="EMBL/GenBank/DDBJ databases">
        <authorList>
            <person name="Huq M.A."/>
        </authorList>
    </citation>
    <scope>NUCLEOTIDE SEQUENCE [LARGE SCALE GENOMIC DNA]</scope>
    <source>
        <strain evidence="1 2">MAH-19</strain>
    </source>
</reference>
<evidence type="ECO:0000313" key="1">
    <source>
        <dbReference type="EMBL" id="TSJ36525.1"/>
    </source>
</evidence>